<dbReference type="InterPro" id="IPR052043">
    <property type="entry name" value="PolySaccharide_Degr_Enz"/>
</dbReference>
<name>A0ABQ2HUG7_9BACT</name>
<reference evidence="4" key="1">
    <citation type="journal article" date="2019" name="Int. J. Syst. Evol. Microbiol.">
        <title>The Global Catalogue of Microorganisms (GCM) 10K type strain sequencing project: providing services to taxonomists for standard genome sequencing and annotation.</title>
        <authorList>
            <consortium name="The Broad Institute Genomics Platform"/>
            <consortium name="The Broad Institute Genome Sequencing Center for Infectious Disease"/>
            <person name="Wu L."/>
            <person name="Ma J."/>
        </authorList>
    </citation>
    <scope>NUCLEOTIDE SEQUENCE [LARGE SCALE GENOMIC DNA]</scope>
    <source>
        <strain evidence="4">CGMCC 1.6375</strain>
    </source>
</reference>
<dbReference type="RefSeq" id="WP_019943652.1">
    <property type="nucleotide sequence ID" value="NZ_BMLI01000001.1"/>
</dbReference>
<dbReference type="PANTHER" id="PTHR33886:SF8">
    <property type="entry name" value="UNSATURATED RHAMNOGALACTURONAN HYDROLASE (EUROFUNG)"/>
    <property type="match status" value="1"/>
</dbReference>
<protein>
    <recommendedName>
        <fullName evidence="5">Rhamnogalacturonyl hydrolase YesR</fullName>
    </recommendedName>
</protein>
<evidence type="ECO:0008006" key="5">
    <source>
        <dbReference type="Google" id="ProtNLM"/>
    </source>
</evidence>
<dbReference type="Gene3D" id="1.50.10.10">
    <property type="match status" value="1"/>
</dbReference>
<dbReference type="EMBL" id="BMLI01000001">
    <property type="protein sequence ID" value="GGM90240.1"/>
    <property type="molecule type" value="Genomic_DNA"/>
</dbReference>
<dbReference type="InterPro" id="IPR012341">
    <property type="entry name" value="6hp_glycosidase-like_sf"/>
</dbReference>
<dbReference type="SUPFAM" id="SSF48208">
    <property type="entry name" value="Six-hairpin glycosidases"/>
    <property type="match status" value="1"/>
</dbReference>
<evidence type="ECO:0000313" key="3">
    <source>
        <dbReference type="EMBL" id="GGM90240.1"/>
    </source>
</evidence>
<dbReference type="InterPro" id="IPR008928">
    <property type="entry name" value="6-hairpin_glycosidase_sf"/>
</dbReference>
<keyword evidence="2" id="KW-0732">Signal</keyword>
<dbReference type="Proteomes" id="UP000632339">
    <property type="component" value="Unassembled WGS sequence"/>
</dbReference>
<evidence type="ECO:0000256" key="2">
    <source>
        <dbReference type="SAM" id="SignalP"/>
    </source>
</evidence>
<keyword evidence="4" id="KW-1185">Reference proteome</keyword>
<organism evidence="3 4">
    <name type="scientific">Dyadobacter beijingensis</name>
    <dbReference type="NCBI Taxonomy" id="365489"/>
    <lineage>
        <taxon>Bacteria</taxon>
        <taxon>Pseudomonadati</taxon>
        <taxon>Bacteroidota</taxon>
        <taxon>Cytophagia</taxon>
        <taxon>Cytophagales</taxon>
        <taxon>Spirosomataceae</taxon>
        <taxon>Dyadobacter</taxon>
    </lineage>
</organism>
<evidence type="ECO:0000256" key="1">
    <source>
        <dbReference type="ARBA" id="ARBA00022801"/>
    </source>
</evidence>
<dbReference type="PANTHER" id="PTHR33886">
    <property type="entry name" value="UNSATURATED RHAMNOGALACTURONAN HYDROLASE (EUROFUNG)"/>
    <property type="match status" value="1"/>
</dbReference>
<feature type="chain" id="PRO_5045787178" description="Rhamnogalacturonyl hydrolase YesR" evidence="2">
    <location>
        <begin position="19"/>
        <end position="426"/>
    </location>
</feature>
<accession>A0ABQ2HUG7</accession>
<dbReference type="InterPro" id="IPR010905">
    <property type="entry name" value="Glyco_hydro_88"/>
</dbReference>
<keyword evidence="1" id="KW-0378">Hydrolase</keyword>
<comment type="caution">
    <text evidence="3">The sequence shown here is derived from an EMBL/GenBank/DDBJ whole genome shotgun (WGS) entry which is preliminary data.</text>
</comment>
<sequence length="426" mass="47359">MKKQLILLLLLLDLGANAQFNHIYQGQVAKADNDSKPISTKAIAKLALDRGLKEIDLGIYGGTLLMHAMSELAVIQQDPKMLDHAVELFGKFKTKEIRGRGSFISYEAGGSGIAYLNYLKQSGELGPQVAEFADKMYRHQKRTADGMMTAPWLNDSLDQIMIDCAFAVTPFMLYSGLAMSKPEYVELAIYETLQLFQVLKDPNGLVHQGRGFAGLHSVSEDNWSRGNGWAAFALAILVRDLPDSHPRKREVNELARQFFTAILKYQNQQGLWNQEMTEHTSYVETSGSGLMLFGIGVCIEKNIIDKTFLPHFIKGLSGYTSYITPEGSISNVTTGCLCPGLGLKADYIKHPWRRDDIHAYGPAVLAFAQAAKMGIKEIFPAKAMGCYVSDYGKAMPPQAYVRYMPEANGNIHWENDRIGLESTARR</sequence>
<evidence type="ECO:0000313" key="4">
    <source>
        <dbReference type="Proteomes" id="UP000632339"/>
    </source>
</evidence>
<feature type="signal peptide" evidence="2">
    <location>
        <begin position="1"/>
        <end position="18"/>
    </location>
</feature>
<gene>
    <name evidence="3" type="ORF">GCM10010967_23990</name>
</gene>
<dbReference type="Pfam" id="PF07470">
    <property type="entry name" value="Glyco_hydro_88"/>
    <property type="match status" value="1"/>
</dbReference>
<proteinExistence type="predicted"/>